<comment type="caution">
    <text evidence="2">The sequence shown here is derived from an EMBL/GenBank/DDBJ whole genome shotgun (WGS) entry which is preliminary data.</text>
</comment>
<dbReference type="EMBL" id="MUJZ01021360">
    <property type="protein sequence ID" value="OTF79793.1"/>
    <property type="molecule type" value="Genomic_DNA"/>
</dbReference>
<feature type="chain" id="PRO_5013096319" description="ZP domain-containing protein" evidence="1">
    <location>
        <begin position="21"/>
        <end position="97"/>
    </location>
</feature>
<proteinExistence type="predicted"/>
<evidence type="ECO:0000313" key="3">
    <source>
        <dbReference type="Proteomes" id="UP000194236"/>
    </source>
</evidence>
<dbReference type="AlphaFoldDB" id="A0A1Y3BIZ2"/>
<accession>A0A1Y3BIZ2</accession>
<feature type="signal peptide" evidence="1">
    <location>
        <begin position="1"/>
        <end position="20"/>
    </location>
</feature>
<organism evidence="2 3">
    <name type="scientific">Euroglyphus maynei</name>
    <name type="common">Mayne's house dust mite</name>
    <dbReference type="NCBI Taxonomy" id="6958"/>
    <lineage>
        <taxon>Eukaryota</taxon>
        <taxon>Metazoa</taxon>
        <taxon>Ecdysozoa</taxon>
        <taxon>Arthropoda</taxon>
        <taxon>Chelicerata</taxon>
        <taxon>Arachnida</taxon>
        <taxon>Acari</taxon>
        <taxon>Acariformes</taxon>
        <taxon>Sarcoptiformes</taxon>
        <taxon>Astigmata</taxon>
        <taxon>Psoroptidia</taxon>
        <taxon>Analgoidea</taxon>
        <taxon>Pyroglyphidae</taxon>
        <taxon>Pyroglyphinae</taxon>
        <taxon>Euroglyphus</taxon>
    </lineage>
</organism>
<dbReference type="Proteomes" id="UP000194236">
    <property type="component" value="Unassembled WGS sequence"/>
</dbReference>
<protein>
    <recommendedName>
        <fullName evidence="4">ZP domain-containing protein</fullName>
    </recommendedName>
</protein>
<name>A0A1Y3BIZ2_EURMA</name>
<keyword evidence="3" id="KW-1185">Reference proteome</keyword>
<sequence>MDKLFILIIVLFLTIEKGRLEIILERCLPKADMENVTIKCGIDEVIAIRQAFFTSSIIDKCPFIVNDDGNETLTLQRNKNSQQLSCTDDLRLTLNSK</sequence>
<reference evidence="2 3" key="1">
    <citation type="submission" date="2017-03" db="EMBL/GenBank/DDBJ databases">
        <title>Genome Survey of Euroglyphus maynei.</title>
        <authorList>
            <person name="Arlian L.G."/>
            <person name="Morgan M.S."/>
            <person name="Rider S.D."/>
        </authorList>
    </citation>
    <scope>NUCLEOTIDE SEQUENCE [LARGE SCALE GENOMIC DNA]</scope>
    <source>
        <strain evidence="2">Arlian Lab</strain>
        <tissue evidence="2">Whole body</tissue>
    </source>
</reference>
<evidence type="ECO:0000256" key="1">
    <source>
        <dbReference type="SAM" id="SignalP"/>
    </source>
</evidence>
<evidence type="ECO:0000313" key="2">
    <source>
        <dbReference type="EMBL" id="OTF79793.1"/>
    </source>
</evidence>
<keyword evidence="1" id="KW-0732">Signal</keyword>
<gene>
    <name evidence="2" type="ORF">BLA29_002924</name>
</gene>
<evidence type="ECO:0008006" key="4">
    <source>
        <dbReference type="Google" id="ProtNLM"/>
    </source>
</evidence>